<dbReference type="AlphaFoldDB" id="A0A1S1PHL6"/>
<dbReference type="PANTHER" id="PTHR43883:SF1">
    <property type="entry name" value="GLUCONOKINASE"/>
    <property type="match status" value="1"/>
</dbReference>
<dbReference type="OrthoDB" id="9810277at2"/>
<evidence type="ECO:0000313" key="3">
    <source>
        <dbReference type="Proteomes" id="UP000179769"/>
    </source>
</evidence>
<evidence type="ECO:0008006" key="4">
    <source>
        <dbReference type="Google" id="ProtNLM"/>
    </source>
</evidence>
<accession>A0A1S1PHL6</accession>
<dbReference type="InterPro" id="IPR011009">
    <property type="entry name" value="Kinase-like_dom_sf"/>
</dbReference>
<dbReference type="Proteomes" id="UP000179769">
    <property type="component" value="Unassembled WGS sequence"/>
</dbReference>
<dbReference type="InterPro" id="IPR027417">
    <property type="entry name" value="P-loop_NTPase"/>
</dbReference>
<feature type="region of interest" description="Disordered" evidence="1">
    <location>
        <begin position="1"/>
        <end position="36"/>
    </location>
</feature>
<protein>
    <recommendedName>
        <fullName evidence="4">Gluconate kinase</fullName>
    </recommendedName>
</protein>
<dbReference type="SUPFAM" id="SSF56112">
    <property type="entry name" value="Protein kinase-like (PK-like)"/>
    <property type="match status" value="1"/>
</dbReference>
<feature type="compositionally biased region" description="Low complexity" evidence="1">
    <location>
        <begin position="10"/>
        <end position="32"/>
    </location>
</feature>
<name>A0A1S1PHL6_9ACTN</name>
<reference evidence="3" key="1">
    <citation type="submission" date="2016-07" db="EMBL/GenBank/DDBJ databases">
        <title>Frankia sp. NRRL B-16219 Genome sequencing.</title>
        <authorList>
            <person name="Ghodhbane-Gtari F."/>
            <person name="Swanson E."/>
            <person name="Gueddou A."/>
            <person name="Louati M."/>
            <person name="Nouioui I."/>
            <person name="Hezbri K."/>
            <person name="Abebe-Akele F."/>
            <person name="Simpson S."/>
            <person name="Morris K."/>
            <person name="Thomas K."/>
            <person name="Gtari M."/>
            <person name="Tisa L.S."/>
        </authorList>
    </citation>
    <scope>NUCLEOTIDE SEQUENCE [LARGE SCALE GENOMIC DNA]</scope>
    <source>
        <strain evidence="3">NRRL B-16219</strain>
    </source>
</reference>
<sequence length="496" mass="53296">MGVMTVANTVPASAAPSARVRPGPGGTPASAPTPAPAQLVETHTSVLVFLGDRVYKTKKPADLGFLDFRTREARQAACHAEVDLNRRLAPDVYLGVADVIGPDGNACDHMVVMRRLPAARRLSALVTAGGDVCGELRAVARLLADFHTRCNTSAQITDAGSPATLRGLWDEGIRGVQPYLGSVLDASTIDAIGRLAGRYLDGRQPLLRERQHRELIRDGHGDLLADDIYCLDDGPRVLDCLEFDQRLRVGDVLADVAFLAMDLERLGRPDLAAFFLDRYREYSAESHPRSLENLYVAYRAFVRCKVACTRHAQGDRAAGAEARALASLALTNLRHGRVRLVLVGGTRESGRSELAADLADAEGWTLLRAETTGSGPDDATGRTTDLGYDELLRRAGIAAERGETVVLDAPWTLRRDRDRAAALADATAADLVQLRCAHPGYRRPGTRPALAPRPGTRPGAGRTDEPAGTDPWPEAKTLRDAPAPDATLRAARRAAG</sequence>
<dbReference type="PANTHER" id="PTHR43883">
    <property type="entry name" value="SLR0207 PROTEIN"/>
    <property type="match status" value="1"/>
</dbReference>
<organism evidence="2 3">
    <name type="scientific">Parafrankia soli</name>
    <dbReference type="NCBI Taxonomy" id="2599596"/>
    <lineage>
        <taxon>Bacteria</taxon>
        <taxon>Bacillati</taxon>
        <taxon>Actinomycetota</taxon>
        <taxon>Actinomycetes</taxon>
        <taxon>Frankiales</taxon>
        <taxon>Frankiaceae</taxon>
        <taxon>Parafrankia</taxon>
    </lineage>
</organism>
<dbReference type="Gene3D" id="3.40.50.300">
    <property type="entry name" value="P-loop containing nucleotide triphosphate hydrolases"/>
    <property type="match status" value="1"/>
</dbReference>
<proteinExistence type="predicted"/>
<evidence type="ECO:0000313" key="2">
    <source>
        <dbReference type="EMBL" id="OHV20485.1"/>
    </source>
</evidence>
<comment type="caution">
    <text evidence="2">The sequence shown here is derived from an EMBL/GenBank/DDBJ whole genome shotgun (WGS) entry which is preliminary data.</text>
</comment>
<dbReference type="InterPro" id="IPR052732">
    <property type="entry name" value="Cell-binding_unc_protein"/>
</dbReference>
<gene>
    <name evidence="2" type="ORF">BBK14_27860</name>
</gene>
<keyword evidence="3" id="KW-1185">Reference proteome</keyword>
<feature type="region of interest" description="Disordered" evidence="1">
    <location>
        <begin position="439"/>
        <end position="496"/>
    </location>
</feature>
<evidence type="ECO:0000256" key="1">
    <source>
        <dbReference type="SAM" id="MobiDB-lite"/>
    </source>
</evidence>
<dbReference type="RefSeq" id="WP_071066729.1">
    <property type="nucleotide sequence ID" value="NZ_MAXA01000263.1"/>
</dbReference>
<dbReference type="EMBL" id="MAXA01000263">
    <property type="protein sequence ID" value="OHV20485.1"/>
    <property type="molecule type" value="Genomic_DNA"/>
</dbReference>